<name>A0A512H5Z0_9PROT</name>
<dbReference type="GO" id="GO:0005198">
    <property type="term" value="F:structural molecule activity"/>
    <property type="evidence" value="ECO:0007669"/>
    <property type="project" value="UniProtKB-UniRule"/>
</dbReference>
<organism evidence="12 13">
    <name type="scientific">Pararhodospirillum oryzae</name>
    <dbReference type="NCBI Taxonomy" id="478448"/>
    <lineage>
        <taxon>Bacteria</taxon>
        <taxon>Pseudomonadati</taxon>
        <taxon>Pseudomonadota</taxon>
        <taxon>Alphaproteobacteria</taxon>
        <taxon>Rhodospirillales</taxon>
        <taxon>Rhodospirillaceae</taxon>
        <taxon>Pararhodospirillum</taxon>
    </lineage>
</organism>
<comment type="caution">
    <text evidence="12">The sequence shown here is derived from an EMBL/GenBank/DDBJ whole genome shotgun (WGS) entry which is preliminary data.</text>
</comment>
<keyword evidence="12" id="KW-0969">Cilium</keyword>
<reference evidence="12 13" key="1">
    <citation type="submission" date="2019-07" db="EMBL/GenBank/DDBJ databases">
        <title>Whole genome shotgun sequence of Rhodospirillum oryzae NBRC 107573.</title>
        <authorList>
            <person name="Hosoyama A."/>
            <person name="Uohara A."/>
            <person name="Ohji S."/>
            <person name="Ichikawa N."/>
        </authorList>
    </citation>
    <scope>NUCLEOTIDE SEQUENCE [LARGE SCALE GENOMIC DNA]</scope>
    <source>
        <strain evidence="12 13">NBRC 107573</strain>
    </source>
</reference>
<keyword evidence="13" id="KW-1185">Reference proteome</keyword>
<dbReference type="OrthoDB" id="7181295at2"/>
<dbReference type="Pfam" id="PF00460">
    <property type="entry name" value="Flg_bb_rod"/>
    <property type="match status" value="1"/>
</dbReference>
<dbReference type="PANTHER" id="PTHR30033:SF1">
    <property type="entry name" value="FLAGELLAR HOOK-ASSOCIATED PROTEIN 1"/>
    <property type="match status" value="1"/>
</dbReference>
<dbReference type="GO" id="GO:0009425">
    <property type="term" value="C:bacterial-type flagellum basal body"/>
    <property type="evidence" value="ECO:0007669"/>
    <property type="project" value="UniProtKB-SubCell"/>
</dbReference>
<evidence type="ECO:0000256" key="2">
    <source>
        <dbReference type="ARBA" id="ARBA00004613"/>
    </source>
</evidence>
<comment type="subcellular location">
    <subcellularLocation>
        <location evidence="1">Bacterial flagellum basal body</location>
    </subcellularLocation>
    <subcellularLocation>
        <location evidence="2 7">Secreted</location>
    </subcellularLocation>
</comment>
<keyword evidence="12" id="KW-0282">Flagellum</keyword>
<gene>
    <name evidence="12" type="primary">flaN</name>
    <name evidence="7" type="synonym">flgK</name>
    <name evidence="12" type="ORF">ROR02_09750</name>
</gene>
<keyword evidence="8" id="KW-0175">Coiled coil</keyword>
<evidence type="ECO:0000313" key="13">
    <source>
        <dbReference type="Proteomes" id="UP000321567"/>
    </source>
</evidence>
<comment type="similarity">
    <text evidence="3 7">Belongs to the flagella basal body rod proteins family.</text>
</comment>
<dbReference type="GO" id="GO:0005576">
    <property type="term" value="C:extracellular region"/>
    <property type="evidence" value="ECO:0007669"/>
    <property type="project" value="UniProtKB-SubCell"/>
</dbReference>
<evidence type="ECO:0000256" key="5">
    <source>
        <dbReference type="ARBA" id="ARBA00022525"/>
    </source>
</evidence>
<evidence type="ECO:0000259" key="9">
    <source>
        <dbReference type="Pfam" id="PF00460"/>
    </source>
</evidence>
<evidence type="ECO:0000259" key="10">
    <source>
        <dbReference type="Pfam" id="PF06429"/>
    </source>
</evidence>
<keyword evidence="6 7" id="KW-0975">Bacterial flagellum</keyword>
<feature type="domain" description="Flagellar basal body rod protein N-terminal" evidence="9">
    <location>
        <begin position="7"/>
        <end position="36"/>
    </location>
</feature>
<dbReference type="GO" id="GO:0044780">
    <property type="term" value="P:bacterial-type flagellum assembly"/>
    <property type="evidence" value="ECO:0007669"/>
    <property type="project" value="InterPro"/>
</dbReference>
<evidence type="ECO:0000256" key="8">
    <source>
        <dbReference type="SAM" id="Coils"/>
    </source>
</evidence>
<dbReference type="PROSITE" id="PS00588">
    <property type="entry name" value="FLAGELLA_BB_ROD"/>
    <property type="match status" value="1"/>
</dbReference>
<dbReference type="InterPro" id="IPR019776">
    <property type="entry name" value="Flagellar_basal_body_rod_CS"/>
</dbReference>
<feature type="domain" description="Flagellar hook-associated protein FlgK helical" evidence="11">
    <location>
        <begin position="100"/>
        <end position="314"/>
    </location>
</feature>
<proteinExistence type="inferred from homology"/>
<evidence type="ECO:0000259" key="11">
    <source>
        <dbReference type="Pfam" id="PF22638"/>
    </source>
</evidence>
<dbReference type="SUPFAM" id="SSF64518">
    <property type="entry name" value="Phase 1 flagellin"/>
    <property type="match status" value="1"/>
</dbReference>
<keyword evidence="5 7" id="KW-0964">Secreted</keyword>
<feature type="domain" description="Flagellar basal-body/hook protein C-terminal" evidence="10">
    <location>
        <begin position="531"/>
        <end position="573"/>
    </location>
</feature>
<dbReference type="Proteomes" id="UP000321567">
    <property type="component" value="Unassembled WGS sequence"/>
</dbReference>
<accession>A0A512H5Z0</accession>
<dbReference type="AlphaFoldDB" id="A0A512H5Z0"/>
<protein>
    <recommendedName>
        <fullName evidence="4 7">Flagellar hook-associated protein 1</fullName>
        <shortName evidence="7">HAP1</shortName>
    </recommendedName>
</protein>
<dbReference type="Pfam" id="PF22638">
    <property type="entry name" value="FlgK_D1"/>
    <property type="match status" value="1"/>
</dbReference>
<dbReference type="Pfam" id="PF06429">
    <property type="entry name" value="Flg_bbr_C"/>
    <property type="match status" value="1"/>
</dbReference>
<evidence type="ECO:0000256" key="4">
    <source>
        <dbReference type="ARBA" id="ARBA00016244"/>
    </source>
</evidence>
<dbReference type="NCBIfam" id="TIGR02492">
    <property type="entry name" value="flgK_ends"/>
    <property type="match status" value="1"/>
</dbReference>
<dbReference type="InterPro" id="IPR053927">
    <property type="entry name" value="FlgK_helical"/>
</dbReference>
<evidence type="ECO:0000256" key="6">
    <source>
        <dbReference type="ARBA" id="ARBA00023143"/>
    </source>
</evidence>
<dbReference type="RefSeq" id="WP_147162893.1">
    <property type="nucleotide sequence ID" value="NZ_BJZO01000019.1"/>
</dbReference>
<dbReference type="PRINTS" id="PR01005">
    <property type="entry name" value="FLGHOOKAP1"/>
</dbReference>
<evidence type="ECO:0000256" key="7">
    <source>
        <dbReference type="RuleBase" id="RU362065"/>
    </source>
</evidence>
<evidence type="ECO:0000256" key="3">
    <source>
        <dbReference type="ARBA" id="ARBA00009677"/>
    </source>
</evidence>
<dbReference type="GO" id="GO:0009424">
    <property type="term" value="C:bacterial-type flagellum hook"/>
    <property type="evidence" value="ECO:0007669"/>
    <property type="project" value="UniProtKB-UniRule"/>
</dbReference>
<feature type="coiled-coil region" evidence="8">
    <location>
        <begin position="161"/>
        <end position="188"/>
    </location>
</feature>
<evidence type="ECO:0000256" key="1">
    <source>
        <dbReference type="ARBA" id="ARBA00004117"/>
    </source>
</evidence>
<evidence type="ECO:0000313" key="12">
    <source>
        <dbReference type="EMBL" id="GEO80844.1"/>
    </source>
</evidence>
<dbReference type="PANTHER" id="PTHR30033">
    <property type="entry name" value="FLAGELLAR HOOK-ASSOCIATED PROTEIN 1"/>
    <property type="match status" value="1"/>
</dbReference>
<dbReference type="InterPro" id="IPR002371">
    <property type="entry name" value="FlgK"/>
</dbReference>
<dbReference type="EMBL" id="BJZO01000019">
    <property type="protein sequence ID" value="GEO80844.1"/>
    <property type="molecule type" value="Genomic_DNA"/>
</dbReference>
<dbReference type="InterPro" id="IPR010930">
    <property type="entry name" value="Flg_bb/hook_C_dom"/>
</dbReference>
<dbReference type="InterPro" id="IPR001444">
    <property type="entry name" value="Flag_bb_rod_N"/>
</dbReference>
<keyword evidence="12" id="KW-0966">Cell projection</keyword>
<sequence length="576" mass="57039">MSISSIMATARSGLMSTQSAIAVTSTNIANADTEGYSAKTARLATTIVGGRATGVTVVGISTTVNEAVFAQSVKATSRAAEAETTAAYLETVSASLGSSEDGAALEDAMTSLMSALDDAIAAGGDSTSSQSLEEALETWTDTLASASASVQAARTAADEAITDAVEDINALLTTLDDLNDQIARASAQGSSTADLQDSQRVALDALAGLVDITTFTTSSGEIRVYTTGGQPLLTSTAHTLSYTPAGRLSADSTYDASGGGAIGGIVVDGADATAKLTGGSLGALVEARDETLPQVQAALDGLAVDVANAVNEAASTASPVPAPATLSGTTSVDASAPFSGSGTLYVLAVNEDGTVGESTALDLSTFSTYGDLVTALNGAAGVSATLDASGNLVLQATNSGQGVVLSGDTSVGADGFNLAHALGINCLLEGDGADTMSLSSTLESQGVPVTVAAATTVGETALVEGASDGLRAVWSALDSPIAFDAAGGLPAAERSAQARIAALIDDVADRAGHATDAADLAGDTRDSLAAQFSNSSGVNADEESAKLVALEQSYQAMTQIVSTAQTMFNSLMTMMG</sequence>